<comment type="function">
    <text evidence="2">Catalyzes the reduction of dTDP-6-deoxy-L-lyxo-4-hexulose to yield dTDP-L-rhamnose.</text>
</comment>
<name>A0ABS8CVI6_9FIRM</name>
<comment type="pathway">
    <text evidence="2">Carbohydrate biosynthesis; dTDP-L-rhamnose biosynthesis.</text>
</comment>
<dbReference type="InterPro" id="IPR036291">
    <property type="entry name" value="NAD(P)-bd_dom_sf"/>
</dbReference>
<keyword evidence="2 4" id="KW-0560">Oxidoreductase</keyword>
<dbReference type="InterPro" id="IPR029903">
    <property type="entry name" value="RmlD-like-bd"/>
</dbReference>
<organism evidence="4 5">
    <name type="scientific">Intestinibacter bartlettii</name>
    <dbReference type="NCBI Taxonomy" id="261299"/>
    <lineage>
        <taxon>Bacteria</taxon>
        <taxon>Bacillati</taxon>
        <taxon>Bacillota</taxon>
        <taxon>Clostridia</taxon>
        <taxon>Peptostreptococcales</taxon>
        <taxon>Peptostreptococcaceae</taxon>
        <taxon>Intestinibacter</taxon>
    </lineage>
</organism>
<dbReference type="Pfam" id="PF04321">
    <property type="entry name" value="RmlD_sub_bind"/>
    <property type="match status" value="1"/>
</dbReference>
<protein>
    <recommendedName>
        <fullName evidence="2">dTDP-4-dehydrorhamnose reductase</fullName>
        <ecNumber evidence="2">1.1.1.133</ecNumber>
    </recommendedName>
</protein>
<reference evidence="4 5" key="1">
    <citation type="submission" date="2021-10" db="EMBL/GenBank/DDBJ databases">
        <title>Collection of gut derived symbiotic bacterial strains cultured from healthy donors.</title>
        <authorList>
            <person name="Lin H."/>
            <person name="Littmann E."/>
            <person name="Claire K."/>
            <person name="Pamer E."/>
        </authorList>
    </citation>
    <scope>NUCLEOTIDE SEQUENCE [LARGE SCALE GENOMIC DNA]</scope>
    <source>
        <strain evidence="4 5">MSK.17.68</strain>
    </source>
</reference>
<dbReference type="SUPFAM" id="SSF51735">
    <property type="entry name" value="NAD(P)-binding Rossmann-fold domains"/>
    <property type="match status" value="1"/>
</dbReference>
<comment type="similarity">
    <text evidence="1 2">Belongs to the dTDP-4-dehydrorhamnose reductase family.</text>
</comment>
<dbReference type="Proteomes" id="UP001299409">
    <property type="component" value="Unassembled WGS sequence"/>
</dbReference>
<dbReference type="NCBIfam" id="TIGR01214">
    <property type="entry name" value="rmlD"/>
    <property type="match status" value="1"/>
</dbReference>
<comment type="caution">
    <text evidence="4">The sequence shown here is derived from an EMBL/GenBank/DDBJ whole genome shotgun (WGS) entry which is preliminary data.</text>
</comment>
<proteinExistence type="inferred from homology"/>
<feature type="domain" description="RmlD-like substrate binding" evidence="3">
    <location>
        <begin position="1"/>
        <end position="280"/>
    </location>
</feature>
<dbReference type="CDD" id="cd05254">
    <property type="entry name" value="dTDP_HR_like_SDR_e"/>
    <property type="match status" value="1"/>
</dbReference>
<dbReference type="RefSeq" id="WP_226914795.1">
    <property type="nucleotide sequence ID" value="NZ_BAABXU010000001.1"/>
</dbReference>
<dbReference type="Gene3D" id="3.40.50.720">
    <property type="entry name" value="NAD(P)-binding Rossmann-like Domain"/>
    <property type="match status" value="1"/>
</dbReference>
<dbReference type="PANTHER" id="PTHR10491:SF4">
    <property type="entry name" value="METHIONINE ADENOSYLTRANSFERASE 2 SUBUNIT BETA"/>
    <property type="match status" value="1"/>
</dbReference>
<dbReference type="GO" id="GO:0008831">
    <property type="term" value="F:dTDP-4-dehydrorhamnose reductase activity"/>
    <property type="evidence" value="ECO:0007669"/>
    <property type="project" value="UniProtKB-EC"/>
</dbReference>
<dbReference type="PANTHER" id="PTHR10491">
    <property type="entry name" value="DTDP-4-DEHYDRORHAMNOSE REDUCTASE"/>
    <property type="match status" value="1"/>
</dbReference>
<keyword evidence="2" id="KW-0521">NADP</keyword>
<evidence type="ECO:0000313" key="5">
    <source>
        <dbReference type="Proteomes" id="UP001299409"/>
    </source>
</evidence>
<dbReference type="EMBL" id="JAJBMB010000003">
    <property type="protein sequence ID" value="MCB5445486.1"/>
    <property type="molecule type" value="Genomic_DNA"/>
</dbReference>
<dbReference type="Gene3D" id="3.90.25.10">
    <property type="entry name" value="UDP-galactose 4-epimerase, domain 1"/>
    <property type="match status" value="1"/>
</dbReference>
<evidence type="ECO:0000256" key="2">
    <source>
        <dbReference type="RuleBase" id="RU364082"/>
    </source>
</evidence>
<dbReference type="EC" id="1.1.1.133" evidence="2"/>
<evidence type="ECO:0000313" key="4">
    <source>
        <dbReference type="EMBL" id="MCB5445486.1"/>
    </source>
</evidence>
<dbReference type="InterPro" id="IPR005913">
    <property type="entry name" value="dTDP_dehydrorham_reduct"/>
</dbReference>
<gene>
    <name evidence="4" type="primary">rfbD</name>
    <name evidence="4" type="ORF">LIP50_04630</name>
</gene>
<sequence>MRILITGVNGQLGYELSRVLRDDNHEIIGTTRKIMDITDFTKVREFINRVEPDMVIHCAAYTAVDKAEMEVDICEKVNVSATENLAKMCGEKGIKFVYFSTDYVFNGEGYDFFEPEDKITTQMNVYGRTKYEGELAVQKYIDKFFIIRISWVFGINGNNFVKTMIKLGQERKSINVINDQIGSPTYTYDLAKLIKVMIKSDKYGIYHATNEGVCSWYEFALEIFKKLNIKIDVNPVSSDEYNSVAKRPKNSRLSKEKLIKSGFEKLPTWQDAIERYLEELSYL</sequence>
<accession>A0ABS8CVI6</accession>
<evidence type="ECO:0000256" key="1">
    <source>
        <dbReference type="ARBA" id="ARBA00010944"/>
    </source>
</evidence>
<keyword evidence="5" id="KW-1185">Reference proteome</keyword>
<evidence type="ECO:0000259" key="3">
    <source>
        <dbReference type="Pfam" id="PF04321"/>
    </source>
</evidence>